<feature type="compositionally biased region" description="Polar residues" evidence="1">
    <location>
        <begin position="449"/>
        <end position="483"/>
    </location>
</feature>
<feature type="compositionally biased region" description="Polar residues" evidence="1">
    <location>
        <begin position="496"/>
        <end position="507"/>
    </location>
</feature>
<reference evidence="2 3" key="1">
    <citation type="submission" date="2019-05" db="EMBL/GenBank/DDBJ databases">
        <title>Another draft genome of Portunus trituberculatus and its Hox gene families provides insights of decapod evolution.</title>
        <authorList>
            <person name="Jeong J.-H."/>
            <person name="Song I."/>
            <person name="Kim S."/>
            <person name="Choi T."/>
            <person name="Kim D."/>
            <person name="Ryu S."/>
            <person name="Kim W."/>
        </authorList>
    </citation>
    <scope>NUCLEOTIDE SEQUENCE [LARGE SCALE GENOMIC DNA]</scope>
    <source>
        <tissue evidence="2">Muscle</tissue>
    </source>
</reference>
<feature type="region of interest" description="Disordered" evidence="1">
    <location>
        <begin position="314"/>
        <end position="341"/>
    </location>
</feature>
<accession>A0A5B7FTP0</accession>
<proteinExistence type="predicted"/>
<dbReference type="AlphaFoldDB" id="A0A5B7FTP0"/>
<organism evidence="2 3">
    <name type="scientific">Portunus trituberculatus</name>
    <name type="common">Swimming crab</name>
    <name type="synonym">Neptunus trituberculatus</name>
    <dbReference type="NCBI Taxonomy" id="210409"/>
    <lineage>
        <taxon>Eukaryota</taxon>
        <taxon>Metazoa</taxon>
        <taxon>Ecdysozoa</taxon>
        <taxon>Arthropoda</taxon>
        <taxon>Crustacea</taxon>
        <taxon>Multicrustacea</taxon>
        <taxon>Malacostraca</taxon>
        <taxon>Eumalacostraca</taxon>
        <taxon>Eucarida</taxon>
        <taxon>Decapoda</taxon>
        <taxon>Pleocyemata</taxon>
        <taxon>Brachyura</taxon>
        <taxon>Eubrachyura</taxon>
        <taxon>Portunoidea</taxon>
        <taxon>Portunidae</taxon>
        <taxon>Portuninae</taxon>
        <taxon>Portunus</taxon>
    </lineage>
</organism>
<dbReference type="Proteomes" id="UP000324222">
    <property type="component" value="Unassembled WGS sequence"/>
</dbReference>
<feature type="region of interest" description="Disordered" evidence="1">
    <location>
        <begin position="24"/>
        <end position="58"/>
    </location>
</feature>
<evidence type="ECO:0000313" key="2">
    <source>
        <dbReference type="EMBL" id="MPC48737.1"/>
    </source>
</evidence>
<name>A0A5B7FTP0_PORTR</name>
<evidence type="ECO:0000313" key="3">
    <source>
        <dbReference type="Proteomes" id="UP000324222"/>
    </source>
</evidence>
<dbReference type="EMBL" id="VSRR010008440">
    <property type="protein sequence ID" value="MPC48737.1"/>
    <property type="molecule type" value="Genomic_DNA"/>
</dbReference>
<keyword evidence="3" id="KW-1185">Reference proteome</keyword>
<comment type="caution">
    <text evidence="2">The sequence shown here is derived from an EMBL/GenBank/DDBJ whole genome shotgun (WGS) entry which is preliminary data.</text>
</comment>
<sequence>MQECYPTDSDCSILVLEHSSIETDCNLKEPPSQPRDSDFILSESHSRLNNQDGSHKEPVKKELDMNHMELLNSARNSNDNSMKCESSPTILTSRFNDTLEEIELFMKYGMNYGEEGTSSLQGYQKHNISPSHTSRGPECNLEPSYIPKEASSYNVPLNCLKMSSGKFKEFDYNTSELDCKTHEPDSSPSVCPLESVSSHDEPKCYSMEPIASLEKPCDGLEELNTSTSFPVSLKFNDFQECTTPIHSHSSNDFHSSLEFNQASANVVKEKKGRKKLCKTPLQKEGSSLCSSLRARTQQGSSVSSLAKSAAQLKLTKHTQRVTPTCRTPLSQPHSQSSKEGHFTTVKKTPILKVAKSLSKSNTPTTSRMHQPQASQIKLHLDSPTVTLTPLAPGLPPHPQRKGVIGHFPLKRTQTLYPDKYDRRPVWHNSVASPLAKELKNNPPPPFVTNVKSSSCSSGRWQPSPSRSCQPNVQSPHGSSNNFSKGEKSQKIAAEGTLSTHVSRQLSA</sequence>
<feature type="region of interest" description="Disordered" evidence="1">
    <location>
        <begin position="435"/>
        <end position="507"/>
    </location>
</feature>
<feature type="compositionally biased region" description="Polar residues" evidence="1">
    <location>
        <begin position="320"/>
        <end position="335"/>
    </location>
</feature>
<protein>
    <submittedName>
        <fullName evidence="2">Uncharacterized protein</fullName>
    </submittedName>
</protein>
<gene>
    <name evidence="2" type="ORF">E2C01_042520</name>
</gene>
<evidence type="ECO:0000256" key="1">
    <source>
        <dbReference type="SAM" id="MobiDB-lite"/>
    </source>
</evidence>
<dbReference type="OrthoDB" id="10670714at2759"/>